<protein>
    <submittedName>
        <fullName evidence="1">Uncharacterized protein</fullName>
    </submittedName>
</protein>
<dbReference type="EMBL" id="GBXM01066053">
    <property type="protein sequence ID" value="JAH42524.1"/>
    <property type="molecule type" value="Transcribed_RNA"/>
</dbReference>
<proteinExistence type="predicted"/>
<accession>A0A0E9SMC4</accession>
<dbReference type="AlphaFoldDB" id="A0A0E9SMC4"/>
<evidence type="ECO:0000313" key="1">
    <source>
        <dbReference type="EMBL" id="JAH42524.1"/>
    </source>
</evidence>
<reference evidence="1" key="1">
    <citation type="submission" date="2014-11" db="EMBL/GenBank/DDBJ databases">
        <authorList>
            <person name="Amaro Gonzalez C."/>
        </authorList>
    </citation>
    <scope>NUCLEOTIDE SEQUENCE</scope>
</reference>
<sequence>MQNCSNKFMYSVTAWLFGQIKLSFHIFFCLYM</sequence>
<organism evidence="1">
    <name type="scientific">Anguilla anguilla</name>
    <name type="common">European freshwater eel</name>
    <name type="synonym">Muraena anguilla</name>
    <dbReference type="NCBI Taxonomy" id="7936"/>
    <lineage>
        <taxon>Eukaryota</taxon>
        <taxon>Metazoa</taxon>
        <taxon>Chordata</taxon>
        <taxon>Craniata</taxon>
        <taxon>Vertebrata</taxon>
        <taxon>Euteleostomi</taxon>
        <taxon>Actinopterygii</taxon>
        <taxon>Neopterygii</taxon>
        <taxon>Teleostei</taxon>
        <taxon>Anguilliformes</taxon>
        <taxon>Anguillidae</taxon>
        <taxon>Anguilla</taxon>
    </lineage>
</organism>
<reference evidence="1" key="2">
    <citation type="journal article" date="2015" name="Fish Shellfish Immunol.">
        <title>Early steps in the European eel (Anguilla anguilla)-Vibrio vulnificus interaction in the gills: Role of the RtxA13 toxin.</title>
        <authorList>
            <person name="Callol A."/>
            <person name="Pajuelo D."/>
            <person name="Ebbesson L."/>
            <person name="Teles M."/>
            <person name="MacKenzie S."/>
            <person name="Amaro C."/>
        </authorList>
    </citation>
    <scope>NUCLEOTIDE SEQUENCE</scope>
</reference>
<name>A0A0E9SMC4_ANGAN</name>